<proteinExistence type="predicted"/>
<evidence type="ECO:0000313" key="3">
    <source>
        <dbReference type="Proteomes" id="UP000001572"/>
    </source>
</evidence>
<dbReference type="OrthoDB" id="9813051at2"/>
<gene>
    <name evidence="2" type="ordered locus">Amet_0944</name>
</gene>
<evidence type="ECO:0000313" key="2">
    <source>
        <dbReference type="EMBL" id="ABR47164.1"/>
    </source>
</evidence>
<dbReference type="EMBL" id="CP000724">
    <property type="protein sequence ID" value="ABR47164.1"/>
    <property type="molecule type" value="Genomic_DNA"/>
</dbReference>
<dbReference type="Proteomes" id="UP000001572">
    <property type="component" value="Chromosome"/>
</dbReference>
<keyword evidence="3" id="KW-1185">Reference proteome</keyword>
<dbReference type="KEGG" id="amt:Amet_0944"/>
<dbReference type="Pfam" id="PF07314">
    <property type="entry name" value="Lit"/>
    <property type="match status" value="1"/>
</dbReference>
<keyword evidence="1" id="KW-0472">Membrane</keyword>
<feature type="transmembrane region" description="Helical" evidence="1">
    <location>
        <begin position="5"/>
        <end position="27"/>
    </location>
</feature>
<dbReference type="HOGENOM" id="CLU_093826_0_0_9"/>
<dbReference type="eggNOG" id="COG4478">
    <property type="taxonomic scope" value="Bacteria"/>
</dbReference>
<keyword evidence="1" id="KW-0812">Transmembrane</keyword>
<dbReference type="NCBIfam" id="TIGR01906">
    <property type="entry name" value="integ_TIGR01906"/>
    <property type="match status" value="1"/>
</dbReference>
<organism evidence="2 3">
    <name type="scientific">Alkaliphilus metalliredigens (strain QYMF)</name>
    <dbReference type="NCBI Taxonomy" id="293826"/>
    <lineage>
        <taxon>Bacteria</taxon>
        <taxon>Bacillati</taxon>
        <taxon>Bacillota</taxon>
        <taxon>Clostridia</taxon>
        <taxon>Peptostreptococcales</taxon>
        <taxon>Natronincolaceae</taxon>
        <taxon>Alkaliphilus</taxon>
    </lineage>
</organism>
<keyword evidence="1" id="KW-1133">Transmembrane helix</keyword>
<name>A6TLU6_ALKMQ</name>
<sequence>MMRKIVYFIIGILLSIVVLLTSVQIMAFNLNHFERSFERFNVPEVTGMEIDQLMYTIEDVLEYFEDERPLLNTRAIVRGQEQEVFGERAVLHMIDVKALFIGGRIARNVGLALMLLLTGVMIIKDTKWKVHLGKTVFITAIGSFLMLLLLLLLMYVDFYKYFTYFHLIFFDNDLWILDPKTEILVQMVPEPFFYDTAVKIILIFLGGLSVLGGLGWWSQKKYAKKP</sequence>
<dbReference type="RefSeq" id="WP_012062206.1">
    <property type="nucleotide sequence ID" value="NC_009633.1"/>
</dbReference>
<dbReference type="InterPro" id="IPR010178">
    <property type="entry name" value="Lit"/>
</dbReference>
<feature type="transmembrane region" description="Helical" evidence="1">
    <location>
        <begin position="197"/>
        <end position="217"/>
    </location>
</feature>
<feature type="transmembrane region" description="Helical" evidence="1">
    <location>
        <begin position="135"/>
        <end position="156"/>
    </location>
</feature>
<feature type="transmembrane region" description="Helical" evidence="1">
    <location>
        <begin position="105"/>
        <end position="123"/>
    </location>
</feature>
<protein>
    <submittedName>
        <fullName evidence="2">Integral membrane protein TIGR01906</fullName>
    </submittedName>
</protein>
<evidence type="ECO:0000256" key="1">
    <source>
        <dbReference type="SAM" id="Phobius"/>
    </source>
</evidence>
<dbReference type="AlphaFoldDB" id="A6TLU6"/>
<reference evidence="3" key="1">
    <citation type="journal article" date="2016" name="Genome Announc.">
        <title>Complete genome sequence of Alkaliphilus metalliredigens strain QYMF, an alkaliphilic and metal-reducing bacterium isolated from borax-contaminated leachate ponds.</title>
        <authorList>
            <person name="Hwang C."/>
            <person name="Copeland A."/>
            <person name="Lucas S."/>
            <person name="Lapidus A."/>
            <person name="Barry K."/>
            <person name="Detter J.C."/>
            <person name="Glavina Del Rio T."/>
            <person name="Hammon N."/>
            <person name="Israni S."/>
            <person name="Dalin E."/>
            <person name="Tice H."/>
            <person name="Pitluck S."/>
            <person name="Chertkov O."/>
            <person name="Brettin T."/>
            <person name="Bruce D."/>
            <person name="Han C."/>
            <person name="Schmutz J."/>
            <person name="Larimer F."/>
            <person name="Land M.L."/>
            <person name="Hauser L."/>
            <person name="Kyrpides N."/>
            <person name="Mikhailova N."/>
            <person name="Ye Q."/>
            <person name="Zhou J."/>
            <person name="Richardson P."/>
            <person name="Fields M.W."/>
        </authorList>
    </citation>
    <scope>NUCLEOTIDE SEQUENCE [LARGE SCALE GENOMIC DNA]</scope>
    <source>
        <strain evidence="3">QYMF</strain>
    </source>
</reference>
<dbReference type="STRING" id="293826.Amet_0944"/>
<accession>A6TLU6</accession>